<proteinExistence type="predicted"/>
<protein>
    <submittedName>
        <fullName evidence="1">Uncharacterized protein</fullName>
    </submittedName>
</protein>
<keyword evidence="2" id="KW-1185">Reference proteome</keyword>
<organism evidence="1 2">
    <name type="scientific">Amniculicola lignicola CBS 123094</name>
    <dbReference type="NCBI Taxonomy" id="1392246"/>
    <lineage>
        <taxon>Eukaryota</taxon>
        <taxon>Fungi</taxon>
        <taxon>Dikarya</taxon>
        <taxon>Ascomycota</taxon>
        <taxon>Pezizomycotina</taxon>
        <taxon>Dothideomycetes</taxon>
        <taxon>Pleosporomycetidae</taxon>
        <taxon>Pleosporales</taxon>
        <taxon>Amniculicolaceae</taxon>
        <taxon>Amniculicola</taxon>
    </lineage>
</organism>
<accession>A0A6A5WHZ1</accession>
<reference evidence="1" key="1">
    <citation type="journal article" date="2020" name="Stud. Mycol.">
        <title>101 Dothideomycetes genomes: a test case for predicting lifestyles and emergence of pathogens.</title>
        <authorList>
            <person name="Haridas S."/>
            <person name="Albert R."/>
            <person name="Binder M."/>
            <person name="Bloem J."/>
            <person name="Labutti K."/>
            <person name="Salamov A."/>
            <person name="Andreopoulos B."/>
            <person name="Baker S."/>
            <person name="Barry K."/>
            <person name="Bills G."/>
            <person name="Bluhm B."/>
            <person name="Cannon C."/>
            <person name="Castanera R."/>
            <person name="Culley D."/>
            <person name="Daum C."/>
            <person name="Ezra D."/>
            <person name="Gonzalez J."/>
            <person name="Henrissat B."/>
            <person name="Kuo A."/>
            <person name="Liang C."/>
            <person name="Lipzen A."/>
            <person name="Lutzoni F."/>
            <person name="Magnuson J."/>
            <person name="Mondo S."/>
            <person name="Nolan M."/>
            <person name="Ohm R."/>
            <person name="Pangilinan J."/>
            <person name="Park H.-J."/>
            <person name="Ramirez L."/>
            <person name="Alfaro M."/>
            <person name="Sun H."/>
            <person name="Tritt A."/>
            <person name="Yoshinaga Y."/>
            <person name="Zwiers L.-H."/>
            <person name="Turgeon B."/>
            <person name="Goodwin S."/>
            <person name="Spatafora J."/>
            <person name="Crous P."/>
            <person name="Grigoriev I."/>
        </authorList>
    </citation>
    <scope>NUCLEOTIDE SEQUENCE</scope>
    <source>
        <strain evidence="1">CBS 123094</strain>
    </source>
</reference>
<dbReference type="Proteomes" id="UP000799779">
    <property type="component" value="Unassembled WGS sequence"/>
</dbReference>
<dbReference type="AlphaFoldDB" id="A0A6A5WHZ1"/>
<evidence type="ECO:0000313" key="2">
    <source>
        <dbReference type="Proteomes" id="UP000799779"/>
    </source>
</evidence>
<evidence type="ECO:0000313" key="1">
    <source>
        <dbReference type="EMBL" id="KAF2000648.1"/>
    </source>
</evidence>
<name>A0A6A5WHZ1_9PLEO</name>
<dbReference type="EMBL" id="ML977587">
    <property type="protein sequence ID" value="KAF2000648.1"/>
    <property type="molecule type" value="Genomic_DNA"/>
</dbReference>
<sequence>MPSAMSRRLPNFPDVFSILSAGLFGALLLGVASLRLDCRDQGVKPNCLIQIV</sequence>
<gene>
    <name evidence="1" type="ORF">P154DRAFT_192303</name>
</gene>